<dbReference type="EMBL" id="CM009749">
    <property type="protein sequence ID" value="PUZ77937.1"/>
    <property type="molecule type" value="Genomic_DNA"/>
</dbReference>
<sequence length="138" mass="14609">MARDALAYPPRSPAPRSASSLTRAHGPHIATMALTMSLPPALPRRTERKKGTREMEATCTGTVQCEGSVTASTTRTCSSTSLRPLSSVSGLASPAGGARGRAPSSPSNAKLYWQEQNIRLNSTRFAPTLGMVKGLLRE</sequence>
<reference evidence="2 3" key="1">
    <citation type="submission" date="2018-04" db="EMBL/GenBank/DDBJ databases">
        <title>WGS assembly of Panicum hallii var. hallii HAL2.</title>
        <authorList>
            <person name="Lovell J."/>
            <person name="Jenkins J."/>
            <person name="Lowry D."/>
            <person name="Mamidi S."/>
            <person name="Sreedasyam A."/>
            <person name="Weng X."/>
            <person name="Barry K."/>
            <person name="Bonette J."/>
            <person name="Campitelli B."/>
            <person name="Daum C."/>
            <person name="Gordon S."/>
            <person name="Gould B."/>
            <person name="Lipzen A."/>
            <person name="MacQueen A."/>
            <person name="Palacio-Mejia J."/>
            <person name="Plott C."/>
            <person name="Shakirov E."/>
            <person name="Shu S."/>
            <person name="Yoshinaga Y."/>
            <person name="Zane M."/>
            <person name="Rokhsar D."/>
            <person name="Grimwood J."/>
            <person name="Schmutz J."/>
            <person name="Juenger T."/>
        </authorList>
    </citation>
    <scope>NUCLEOTIDE SEQUENCE [LARGE SCALE GENOMIC DNA]</scope>
    <source>
        <strain evidence="3">cv. HAL2</strain>
    </source>
</reference>
<organism evidence="2 3">
    <name type="scientific">Panicum hallii var. hallii</name>
    <dbReference type="NCBI Taxonomy" id="1504633"/>
    <lineage>
        <taxon>Eukaryota</taxon>
        <taxon>Viridiplantae</taxon>
        <taxon>Streptophyta</taxon>
        <taxon>Embryophyta</taxon>
        <taxon>Tracheophyta</taxon>
        <taxon>Spermatophyta</taxon>
        <taxon>Magnoliopsida</taxon>
        <taxon>Liliopsida</taxon>
        <taxon>Poales</taxon>
        <taxon>Poaceae</taxon>
        <taxon>PACMAD clade</taxon>
        <taxon>Panicoideae</taxon>
        <taxon>Panicodae</taxon>
        <taxon>Paniceae</taxon>
        <taxon>Panicinae</taxon>
        <taxon>Panicum</taxon>
        <taxon>Panicum sect. Panicum</taxon>
    </lineage>
</organism>
<evidence type="ECO:0000256" key="1">
    <source>
        <dbReference type="SAM" id="MobiDB-lite"/>
    </source>
</evidence>
<feature type="region of interest" description="Disordered" evidence="1">
    <location>
        <begin position="1"/>
        <end position="55"/>
    </location>
</feature>
<evidence type="ECO:0000313" key="3">
    <source>
        <dbReference type="Proteomes" id="UP000244336"/>
    </source>
</evidence>
<proteinExistence type="predicted"/>
<accession>A0A2T7FD17</accession>
<keyword evidence="3" id="KW-1185">Reference proteome</keyword>
<dbReference type="Proteomes" id="UP000244336">
    <property type="component" value="Chromosome 1"/>
</dbReference>
<feature type="region of interest" description="Disordered" evidence="1">
    <location>
        <begin position="79"/>
        <end position="108"/>
    </location>
</feature>
<gene>
    <name evidence="2" type="ORF">GQ55_1G413500</name>
</gene>
<feature type="compositionally biased region" description="Low complexity" evidence="1">
    <location>
        <begin position="1"/>
        <end position="21"/>
    </location>
</feature>
<dbReference type="Gramene" id="PUZ77937">
    <property type="protein sequence ID" value="PUZ77937"/>
    <property type="gene ID" value="GQ55_1G413500"/>
</dbReference>
<feature type="compositionally biased region" description="Low complexity" evidence="1">
    <location>
        <begin position="79"/>
        <end position="107"/>
    </location>
</feature>
<evidence type="ECO:0000313" key="2">
    <source>
        <dbReference type="EMBL" id="PUZ77937.1"/>
    </source>
</evidence>
<protein>
    <submittedName>
        <fullName evidence="2">Uncharacterized protein</fullName>
    </submittedName>
</protein>
<name>A0A2T7FD17_9POAL</name>
<dbReference type="AlphaFoldDB" id="A0A2T7FD17"/>